<evidence type="ECO:0008006" key="15">
    <source>
        <dbReference type="Google" id="ProtNLM"/>
    </source>
</evidence>
<evidence type="ECO:0000256" key="8">
    <source>
        <dbReference type="ARBA" id="ARBA00023065"/>
    </source>
</evidence>
<gene>
    <name evidence="13" type="ORF">PVAND_004065</name>
</gene>
<evidence type="ECO:0000256" key="4">
    <source>
        <dbReference type="ARBA" id="ARBA00022475"/>
    </source>
</evidence>
<keyword evidence="5 12" id="KW-0812">Transmembrane</keyword>
<dbReference type="OrthoDB" id="6132759at2759"/>
<dbReference type="CDD" id="cd11492">
    <property type="entry name" value="SLC5sbd_NIS-SMVT"/>
    <property type="match status" value="1"/>
</dbReference>
<keyword evidence="9 12" id="KW-0472">Membrane</keyword>
<evidence type="ECO:0000256" key="10">
    <source>
        <dbReference type="ARBA" id="ARBA00023201"/>
    </source>
</evidence>
<organism evidence="13 14">
    <name type="scientific">Polypedilum vanderplanki</name>
    <name type="common">Sleeping chironomid midge</name>
    <dbReference type="NCBI Taxonomy" id="319348"/>
    <lineage>
        <taxon>Eukaryota</taxon>
        <taxon>Metazoa</taxon>
        <taxon>Ecdysozoa</taxon>
        <taxon>Arthropoda</taxon>
        <taxon>Hexapoda</taxon>
        <taxon>Insecta</taxon>
        <taxon>Pterygota</taxon>
        <taxon>Neoptera</taxon>
        <taxon>Endopterygota</taxon>
        <taxon>Diptera</taxon>
        <taxon>Nematocera</taxon>
        <taxon>Chironomoidea</taxon>
        <taxon>Chironomidae</taxon>
        <taxon>Chironominae</taxon>
        <taxon>Polypedilum</taxon>
        <taxon>Polypedilum</taxon>
    </lineage>
</organism>
<dbReference type="InterPro" id="IPR001734">
    <property type="entry name" value="Na/solute_symporter"/>
</dbReference>
<feature type="transmembrane region" description="Helical" evidence="12">
    <location>
        <begin position="48"/>
        <end position="67"/>
    </location>
</feature>
<dbReference type="NCBIfam" id="TIGR00813">
    <property type="entry name" value="sss"/>
    <property type="match status" value="1"/>
</dbReference>
<keyword evidence="3" id="KW-0813">Transport</keyword>
<feature type="transmembrane region" description="Helical" evidence="12">
    <location>
        <begin position="318"/>
        <end position="343"/>
    </location>
</feature>
<dbReference type="Gene3D" id="1.20.1730.10">
    <property type="entry name" value="Sodium/glucose cotransporter"/>
    <property type="match status" value="1"/>
</dbReference>
<protein>
    <recommendedName>
        <fullName evidence="15">Sodium-dependent multivitamin transporter</fullName>
    </recommendedName>
</protein>
<evidence type="ECO:0000313" key="14">
    <source>
        <dbReference type="Proteomes" id="UP001107558"/>
    </source>
</evidence>
<feature type="transmembrane region" description="Helical" evidence="12">
    <location>
        <begin position="272"/>
        <end position="298"/>
    </location>
</feature>
<comment type="caution">
    <text evidence="13">The sequence shown here is derived from an EMBL/GenBank/DDBJ whole genome shotgun (WGS) entry which is preliminary data.</text>
</comment>
<dbReference type="Proteomes" id="UP001107558">
    <property type="component" value="Chromosome 3"/>
</dbReference>
<evidence type="ECO:0000256" key="11">
    <source>
        <dbReference type="RuleBase" id="RU362091"/>
    </source>
</evidence>
<keyword evidence="6 12" id="KW-1133">Transmembrane helix</keyword>
<evidence type="ECO:0000256" key="3">
    <source>
        <dbReference type="ARBA" id="ARBA00022448"/>
    </source>
</evidence>
<name>A0A9J6BXY9_POLVA</name>
<dbReference type="GO" id="GO:0005886">
    <property type="term" value="C:plasma membrane"/>
    <property type="evidence" value="ECO:0007669"/>
    <property type="project" value="UniProtKB-SubCell"/>
</dbReference>
<feature type="transmembrane region" description="Helical" evidence="12">
    <location>
        <begin position="409"/>
        <end position="428"/>
    </location>
</feature>
<dbReference type="PANTHER" id="PTHR42985">
    <property type="entry name" value="SODIUM-COUPLED MONOCARBOXYLATE TRANSPORTER"/>
    <property type="match status" value="1"/>
</dbReference>
<comment type="subcellular location">
    <subcellularLocation>
        <location evidence="1">Cell membrane</location>
        <topology evidence="1">Multi-pass membrane protein</topology>
    </subcellularLocation>
</comment>
<reference evidence="13" key="1">
    <citation type="submission" date="2021-03" db="EMBL/GenBank/DDBJ databases">
        <title>Chromosome level genome of the anhydrobiotic midge Polypedilum vanderplanki.</title>
        <authorList>
            <person name="Yoshida Y."/>
            <person name="Kikawada T."/>
            <person name="Gusev O."/>
        </authorList>
    </citation>
    <scope>NUCLEOTIDE SEQUENCE</scope>
    <source>
        <strain evidence="13">NIAS01</strain>
        <tissue evidence="13">Whole body or cell culture</tissue>
    </source>
</reference>
<dbReference type="Pfam" id="PF00474">
    <property type="entry name" value="SSF"/>
    <property type="match status" value="1"/>
</dbReference>
<evidence type="ECO:0000256" key="5">
    <source>
        <dbReference type="ARBA" id="ARBA00022692"/>
    </source>
</evidence>
<feature type="transmembrane region" description="Helical" evidence="12">
    <location>
        <begin position="440"/>
        <end position="458"/>
    </location>
</feature>
<dbReference type="PANTHER" id="PTHR42985:SF40">
    <property type="entry name" value="LD47995P-RELATED"/>
    <property type="match status" value="1"/>
</dbReference>
<comment type="similarity">
    <text evidence="2 11">Belongs to the sodium:solute symporter (SSF) (TC 2.A.21) family.</text>
</comment>
<evidence type="ECO:0000256" key="6">
    <source>
        <dbReference type="ARBA" id="ARBA00022989"/>
    </source>
</evidence>
<dbReference type="AlphaFoldDB" id="A0A9J6BXY9"/>
<keyword evidence="14" id="KW-1185">Reference proteome</keyword>
<evidence type="ECO:0000256" key="7">
    <source>
        <dbReference type="ARBA" id="ARBA00023053"/>
    </source>
</evidence>
<dbReference type="GO" id="GO:0015293">
    <property type="term" value="F:symporter activity"/>
    <property type="evidence" value="ECO:0007669"/>
    <property type="project" value="TreeGrafter"/>
</dbReference>
<dbReference type="PROSITE" id="PS50283">
    <property type="entry name" value="NA_SOLUT_SYMP_3"/>
    <property type="match status" value="1"/>
</dbReference>
<feature type="transmembrane region" description="Helical" evidence="12">
    <location>
        <begin position="6"/>
        <end position="27"/>
    </location>
</feature>
<keyword evidence="8" id="KW-0406">Ion transport</keyword>
<feature type="transmembrane region" description="Helical" evidence="12">
    <location>
        <begin position="231"/>
        <end position="252"/>
    </location>
</feature>
<proteinExistence type="inferred from homology"/>
<evidence type="ECO:0000256" key="12">
    <source>
        <dbReference type="SAM" id="Phobius"/>
    </source>
</evidence>
<keyword evidence="4" id="KW-1003">Cell membrane</keyword>
<dbReference type="GO" id="GO:0006814">
    <property type="term" value="P:sodium ion transport"/>
    <property type="evidence" value="ECO:0007669"/>
    <property type="project" value="UniProtKB-KW"/>
</dbReference>
<evidence type="ECO:0000313" key="13">
    <source>
        <dbReference type="EMBL" id="KAG5674078.1"/>
    </source>
</evidence>
<dbReference type="InterPro" id="IPR051163">
    <property type="entry name" value="Sodium:Solute_Symporter_SSF"/>
</dbReference>
<evidence type="ECO:0000256" key="2">
    <source>
        <dbReference type="ARBA" id="ARBA00006434"/>
    </source>
</evidence>
<feature type="transmembrane region" description="Helical" evidence="12">
    <location>
        <begin position="122"/>
        <end position="142"/>
    </location>
</feature>
<accession>A0A9J6BXY9</accession>
<keyword evidence="7" id="KW-0915">Sodium</keyword>
<evidence type="ECO:0000256" key="9">
    <source>
        <dbReference type="ARBA" id="ARBA00023136"/>
    </source>
</evidence>
<keyword evidence="10" id="KW-0739">Sodium transport</keyword>
<feature type="transmembrane region" description="Helical" evidence="12">
    <location>
        <begin position="506"/>
        <end position="531"/>
    </location>
</feature>
<sequence>MVFGILDYCVLVFVLLFSAAIGIYFRFTGNRQKSNDEFLLANKSMSMVPVAFSLMASFMSSITLLGVSNENYLFGTQFVVINLSYGLATPIACYLFLPVFYKLQAASAYEYLGLRFGRIARLFASIAFSLQMILYMGIVLYAPSLALESTTGIDKELAIIIIGITVLFYCCLGGIKTVLYTDIFQSLLMFIAVFIVIISGVVYAGGIENIFREADKGKRLELWNFDPDPTVRHTWFTLTIGGMFTYLTLYAVNQTQVQRLMTVKSLKSAQNVLWWSWPILTLLSFTTSFSGLVIYYYYRHCDPLKAGRITKADQIMPIYVVDALGHIPGVCGLFVAGIFSATLSTLSSCLNSLAAVTLEDYVKPLFKLIFGKKLELSESHSAIPSKIIAAAYGIICILMAFIAKNFGGILQISLTIFGAVGGPLLGLFTLGMATINANEIGSCIGLIAGIFFSLWIGFADKPQPQPLKTLVDDCSNFNMFNVTQSIPNITNVKENLEYFYLFRLSYWYTVVIGFLITVIIGYATSLLFVVLKCHKKDKVDIDRGLINFDLFFPPIANKLKKKYATQNNKEQLISKIYLQSFKQIDE</sequence>
<feature type="transmembrane region" description="Helical" evidence="12">
    <location>
        <begin position="187"/>
        <end position="211"/>
    </location>
</feature>
<dbReference type="EMBL" id="JADBJN010000003">
    <property type="protein sequence ID" value="KAG5674078.1"/>
    <property type="molecule type" value="Genomic_DNA"/>
</dbReference>
<feature type="transmembrane region" description="Helical" evidence="12">
    <location>
        <begin position="79"/>
        <end position="101"/>
    </location>
</feature>
<evidence type="ECO:0000256" key="1">
    <source>
        <dbReference type="ARBA" id="ARBA00004651"/>
    </source>
</evidence>
<feature type="transmembrane region" description="Helical" evidence="12">
    <location>
        <begin position="157"/>
        <end position="175"/>
    </location>
</feature>
<feature type="transmembrane region" description="Helical" evidence="12">
    <location>
        <begin position="383"/>
        <end position="403"/>
    </location>
</feature>
<dbReference type="InterPro" id="IPR038377">
    <property type="entry name" value="Na/Glc_symporter_sf"/>
</dbReference>